<evidence type="ECO:0000256" key="5">
    <source>
        <dbReference type="RuleBase" id="RU362066"/>
    </source>
</evidence>
<proteinExistence type="inferred from homology"/>
<dbReference type="PANTHER" id="PTHR30288">
    <property type="entry name" value="FLAGELLAR CAP/ASSEMBLY PROTEIN FLID"/>
    <property type="match status" value="1"/>
</dbReference>
<dbReference type="AlphaFoldDB" id="A0A0E3ZL80"/>
<comment type="subunit">
    <text evidence="2 5">Homopentamer.</text>
</comment>
<keyword evidence="4 5" id="KW-0975">Bacterial flagellum</keyword>
<gene>
    <name evidence="8" type="ORF">CL55_00004320</name>
</gene>
<organism evidence="8 9">
    <name type="scientific">Polynucleobacter duraquae</name>
    <dbReference type="NCBI Taxonomy" id="1835254"/>
    <lineage>
        <taxon>Bacteria</taxon>
        <taxon>Pseudomonadati</taxon>
        <taxon>Pseudomonadota</taxon>
        <taxon>Betaproteobacteria</taxon>
        <taxon>Burkholderiales</taxon>
        <taxon>Burkholderiaceae</taxon>
        <taxon>Polynucleobacter</taxon>
    </lineage>
</organism>
<keyword evidence="8" id="KW-0969">Cilium</keyword>
<dbReference type="InterPro" id="IPR003481">
    <property type="entry name" value="FliD_N"/>
</dbReference>
<feature type="domain" description="Flagellar hook-associated protein 2 C-terminal" evidence="7">
    <location>
        <begin position="303"/>
        <end position="528"/>
    </location>
</feature>
<comment type="subcellular location">
    <subcellularLocation>
        <location evidence="5">Secreted</location>
    </subcellularLocation>
    <subcellularLocation>
        <location evidence="5">Bacterial flagellum</location>
    </subcellularLocation>
</comment>
<comment type="similarity">
    <text evidence="1 5">Belongs to the FliD family.</text>
</comment>
<dbReference type="Proteomes" id="UP000061135">
    <property type="component" value="Chromosome"/>
</dbReference>
<evidence type="ECO:0000259" key="6">
    <source>
        <dbReference type="Pfam" id="PF02465"/>
    </source>
</evidence>
<evidence type="ECO:0000256" key="2">
    <source>
        <dbReference type="ARBA" id="ARBA00011255"/>
    </source>
</evidence>
<dbReference type="RefSeq" id="WP_046329678.1">
    <property type="nucleotide sequence ID" value="NZ_CP007501.1"/>
</dbReference>
<dbReference type="Pfam" id="PF07195">
    <property type="entry name" value="FliD_C"/>
    <property type="match status" value="1"/>
</dbReference>
<dbReference type="OrthoDB" id="9034667at2"/>
<dbReference type="Pfam" id="PF02465">
    <property type="entry name" value="FliD_N"/>
    <property type="match status" value="1"/>
</dbReference>
<dbReference type="PATRIC" id="fig|576611.7.peg.436"/>
<evidence type="ECO:0000313" key="9">
    <source>
        <dbReference type="Proteomes" id="UP000061135"/>
    </source>
</evidence>
<dbReference type="GO" id="GO:0009424">
    <property type="term" value="C:bacterial-type flagellum hook"/>
    <property type="evidence" value="ECO:0007669"/>
    <property type="project" value="UniProtKB-UniRule"/>
</dbReference>
<reference evidence="8 9" key="1">
    <citation type="submission" date="2014-03" db="EMBL/GenBank/DDBJ databases">
        <title>Genome of Polynucleobacter strain MWH-MoK4.</title>
        <authorList>
            <person name="Hahn M.W."/>
        </authorList>
    </citation>
    <scope>NUCLEOTIDE SEQUENCE [LARGE SCALE GENOMIC DNA]</scope>
    <source>
        <strain evidence="8 9">MWH-MoK4</strain>
    </source>
</reference>
<accession>A0A0E3ZL80</accession>
<evidence type="ECO:0000256" key="3">
    <source>
        <dbReference type="ARBA" id="ARBA00023054"/>
    </source>
</evidence>
<evidence type="ECO:0000256" key="4">
    <source>
        <dbReference type="ARBA" id="ARBA00023143"/>
    </source>
</evidence>
<name>A0A0E3ZL80_9BURK</name>
<comment type="function">
    <text evidence="5">Required for morphogenesis and for the elongation of the flagellar filament by facilitating polymerization of the flagellin monomers at the tip of growing filament. Forms a capping structure, which prevents flagellin subunits (transported through the central channel of the flagellum) from leaking out without polymerization at the distal end.</text>
</comment>
<keyword evidence="8" id="KW-0966">Cell projection</keyword>
<dbReference type="STRING" id="1835254.CL55_00004320"/>
<feature type="domain" description="Flagellar hook-associated protein 2 N-terminal" evidence="6">
    <location>
        <begin position="13"/>
        <end position="105"/>
    </location>
</feature>
<dbReference type="InterPro" id="IPR010809">
    <property type="entry name" value="FliD_C"/>
</dbReference>
<dbReference type="GO" id="GO:0071973">
    <property type="term" value="P:bacterial-type flagellum-dependent cell motility"/>
    <property type="evidence" value="ECO:0007669"/>
    <property type="project" value="TreeGrafter"/>
</dbReference>
<dbReference type="GO" id="GO:0007155">
    <property type="term" value="P:cell adhesion"/>
    <property type="evidence" value="ECO:0007669"/>
    <property type="project" value="InterPro"/>
</dbReference>
<dbReference type="GO" id="GO:0005576">
    <property type="term" value="C:extracellular region"/>
    <property type="evidence" value="ECO:0007669"/>
    <property type="project" value="UniProtKB-SubCell"/>
</dbReference>
<dbReference type="KEGG" id="pdq:CL55_00004320"/>
<evidence type="ECO:0000313" key="8">
    <source>
        <dbReference type="EMBL" id="AKD24765.1"/>
    </source>
</evidence>
<sequence length="548" mass="56697">MATSSIGSGTAAIDVAGMVEGLMAIENRPLVALQSKIISQNLLISDLGQLKSKVAAFQTALQAVENPDSYSAAVASSSNESAVTVSSSTGALIGSHEIEVDKLAKPAQYIFANSAFTANDALAGFTTGTFDLIVAGETNSLAVDSATTIEDLSTFINGLGLNVAASITQTTSGQYALIIQGTQSGEDNDVTFSAHDALSADFETNNALAGFTATGTFDLIFAGETKSLAVDSTTTIENLRTWINGLGIDVAASIESNVSGKYELIIQGTQSGTEDDVIFGLRGASISSAAAVLGSDTAYGNQAQDAEFTLNGLDFKRATNNISDVLSGTTFNLVSTTVQAATITLAAGPDNGQEVIQAFITAFNDLTAMSKKLTQKGEGSTAAGSLAGSPGTLFFINQIKSMLSTGITYESGGVSTALDLYELGIDINSDGTLEFNAVNYASTDSLATILASGINIGSTSFSDTENLDAFLTSQIEVGGDLNESISNEQDDLYQMSEKEVALQMRLDSKQKSYISQYSSLNALLFKLNNTSSALTSALAGLVDGQNNN</sequence>
<evidence type="ECO:0000259" key="7">
    <source>
        <dbReference type="Pfam" id="PF07195"/>
    </source>
</evidence>
<keyword evidence="5" id="KW-0964">Secreted</keyword>
<keyword evidence="9" id="KW-1185">Reference proteome</keyword>
<evidence type="ECO:0000256" key="1">
    <source>
        <dbReference type="ARBA" id="ARBA00009764"/>
    </source>
</evidence>
<dbReference type="InterPro" id="IPR040026">
    <property type="entry name" value="FliD"/>
</dbReference>
<protein>
    <recommendedName>
        <fullName evidence="5">Flagellar hook-associated protein 2</fullName>
        <shortName evidence="5">HAP2</shortName>
    </recommendedName>
    <alternativeName>
        <fullName evidence="5">Flagellar cap protein</fullName>
    </alternativeName>
</protein>
<keyword evidence="8" id="KW-0282">Flagellum</keyword>
<dbReference type="HOGENOM" id="CLU_496834_0_0_4"/>
<dbReference type="EMBL" id="CP007501">
    <property type="protein sequence ID" value="AKD24765.1"/>
    <property type="molecule type" value="Genomic_DNA"/>
</dbReference>
<dbReference type="GO" id="GO:0009421">
    <property type="term" value="C:bacterial-type flagellum filament cap"/>
    <property type="evidence" value="ECO:0007669"/>
    <property type="project" value="InterPro"/>
</dbReference>
<keyword evidence="3" id="KW-0175">Coiled coil</keyword>
<dbReference type="PANTHER" id="PTHR30288:SF0">
    <property type="entry name" value="FLAGELLAR HOOK-ASSOCIATED PROTEIN 2"/>
    <property type="match status" value="1"/>
</dbReference>